<evidence type="ECO:0000313" key="2">
    <source>
        <dbReference type="EMBL" id="KAH3736736.1"/>
    </source>
</evidence>
<dbReference type="Proteomes" id="UP000828390">
    <property type="component" value="Unassembled WGS sequence"/>
</dbReference>
<sequence length="98" mass="10794">MQFTNKGQRRLFRIQYPPGHCLPPETVAKNAEDLVANPTKWGNYDLLTNNCEHFASKCKTGKAESNQVNSKINDAIQNPALLLVYAVCGSAASIRNTS</sequence>
<feature type="domain" description="LRAT" evidence="1">
    <location>
        <begin position="1"/>
        <end position="67"/>
    </location>
</feature>
<dbReference type="EMBL" id="JAIWYP010000011">
    <property type="protein sequence ID" value="KAH3736736.1"/>
    <property type="molecule type" value="Genomic_DNA"/>
</dbReference>
<dbReference type="AlphaFoldDB" id="A0A9D4HZI5"/>
<reference evidence="2" key="2">
    <citation type="submission" date="2020-11" db="EMBL/GenBank/DDBJ databases">
        <authorList>
            <person name="McCartney M.A."/>
            <person name="Auch B."/>
            <person name="Kono T."/>
            <person name="Mallez S."/>
            <person name="Becker A."/>
            <person name="Gohl D.M."/>
            <person name="Silverstein K.A.T."/>
            <person name="Koren S."/>
            <person name="Bechman K.B."/>
            <person name="Herman A."/>
            <person name="Abrahante J.E."/>
            <person name="Garbe J."/>
        </authorList>
    </citation>
    <scope>NUCLEOTIDE SEQUENCE</scope>
    <source>
        <strain evidence="2">Duluth1</strain>
        <tissue evidence="2">Whole animal</tissue>
    </source>
</reference>
<dbReference type="PROSITE" id="PS51934">
    <property type="entry name" value="LRAT"/>
    <property type="match status" value="1"/>
</dbReference>
<name>A0A9D4HZI5_DREPO</name>
<dbReference type="InterPro" id="IPR007053">
    <property type="entry name" value="LRAT_dom"/>
</dbReference>
<organism evidence="2 3">
    <name type="scientific">Dreissena polymorpha</name>
    <name type="common">Zebra mussel</name>
    <name type="synonym">Mytilus polymorpha</name>
    <dbReference type="NCBI Taxonomy" id="45954"/>
    <lineage>
        <taxon>Eukaryota</taxon>
        <taxon>Metazoa</taxon>
        <taxon>Spiralia</taxon>
        <taxon>Lophotrochozoa</taxon>
        <taxon>Mollusca</taxon>
        <taxon>Bivalvia</taxon>
        <taxon>Autobranchia</taxon>
        <taxon>Heteroconchia</taxon>
        <taxon>Euheterodonta</taxon>
        <taxon>Imparidentia</taxon>
        <taxon>Neoheterodontei</taxon>
        <taxon>Myida</taxon>
        <taxon>Dreissenoidea</taxon>
        <taxon>Dreissenidae</taxon>
        <taxon>Dreissena</taxon>
    </lineage>
</organism>
<proteinExistence type="predicted"/>
<dbReference type="Gene3D" id="3.90.1720.10">
    <property type="entry name" value="endopeptidase domain like (from Nostoc punctiforme)"/>
    <property type="match status" value="1"/>
</dbReference>
<dbReference type="Pfam" id="PF04970">
    <property type="entry name" value="LRAT"/>
    <property type="match status" value="1"/>
</dbReference>
<protein>
    <recommendedName>
        <fullName evidence="1">LRAT domain-containing protein</fullName>
    </recommendedName>
</protein>
<comment type="caution">
    <text evidence="2">The sequence shown here is derived from an EMBL/GenBank/DDBJ whole genome shotgun (WGS) entry which is preliminary data.</text>
</comment>
<evidence type="ECO:0000313" key="3">
    <source>
        <dbReference type="Proteomes" id="UP000828390"/>
    </source>
</evidence>
<dbReference type="PANTHER" id="PTHR46137:SF1">
    <property type="entry name" value="LRAT DOMAIN-CONTAINING PROTEIN"/>
    <property type="match status" value="1"/>
</dbReference>
<accession>A0A9D4HZI5</accession>
<dbReference type="PANTHER" id="PTHR46137">
    <property type="entry name" value="OS05G0310600 PROTEIN"/>
    <property type="match status" value="1"/>
</dbReference>
<evidence type="ECO:0000259" key="1">
    <source>
        <dbReference type="PROSITE" id="PS51934"/>
    </source>
</evidence>
<gene>
    <name evidence="2" type="ORF">DPMN_043309</name>
</gene>
<keyword evidence="3" id="KW-1185">Reference proteome</keyword>
<reference evidence="2" key="1">
    <citation type="journal article" date="2019" name="bioRxiv">
        <title>The Genome of the Zebra Mussel, Dreissena polymorpha: A Resource for Invasive Species Research.</title>
        <authorList>
            <person name="McCartney M.A."/>
            <person name="Auch B."/>
            <person name="Kono T."/>
            <person name="Mallez S."/>
            <person name="Zhang Y."/>
            <person name="Obille A."/>
            <person name="Becker A."/>
            <person name="Abrahante J.E."/>
            <person name="Garbe J."/>
            <person name="Badalamenti J.P."/>
            <person name="Herman A."/>
            <person name="Mangelson H."/>
            <person name="Liachko I."/>
            <person name="Sullivan S."/>
            <person name="Sone E.D."/>
            <person name="Koren S."/>
            <person name="Silverstein K.A.T."/>
            <person name="Beckman K.B."/>
            <person name="Gohl D.M."/>
        </authorList>
    </citation>
    <scope>NUCLEOTIDE SEQUENCE</scope>
    <source>
        <strain evidence="2">Duluth1</strain>
        <tissue evidence="2">Whole animal</tissue>
    </source>
</reference>